<organism evidence="1 2">
    <name type="scientific">Letharia lupina</name>
    <dbReference type="NCBI Taxonomy" id="560253"/>
    <lineage>
        <taxon>Eukaryota</taxon>
        <taxon>Fungi</taxon>
        <taxon>Dikarya</taxon>
        <taxon>Ascomycota</taxon>
        <taxon>Pezizomycotina</taxon>
        <taxon>Lecanoromycetes</taxon>
        <taxon>OSLEUM clade</taxon>
        <taxon>Lecanoromycetidae</taxon>
        <taxon>Lecanorales</taxon>
        <taxon>Lecanorineae</taxon>
        <taxon>Parmeliaceae</taxon>
        <taxon>Letharia</taxon>
    </lineage>
</organism>
<name>A0A8H6CI69_9LECA</name>
<comment type="caution">
    <text evidence="1">The sequence shown here is derived from an EMBL/GenBank/DDBJ whole genome shotgun (WGS) entry which is preliminary data.</text>
</comment>
<gene>
    <name evidence="1" type="ORF">HO133_000464</name>
</gene>
<dbReference type="AlphaFoldDB" id="A0A8H6CI69"/>
<proteinExistence type="predicted"/>
<sequence length="195" mass="21343">MQVLHEPIDPIVRFSTASTLQPPAQPSFESRTRGLEPGVVGFVAIVEPHPDPNMKFLGWMDSELLRRPGRAGETGHGGHRAGVGSATCARPVVEEDGGYSGSLDDSVIEEIEEYAHDDNALGQDEVAAVSSAHVERLYEFSFREEDRVQMHEMTAIFHDGLVENCASINARIHLIILPGSGEKIRQEGIEDIMLS</sequence>
<keyword evidence="2" id="KW-1185">Reference proteome</keyword>
<evidence type="ECO:0000313" key="2">
    <source>
        <dbReference type="Proteomes" id="UP000593566"/>
    </source>
</evidence>
<protein>
    <submittedName>
        <fullName evidence="1">Uncharacterized protein</fullName>
    </submittedName>
</protein>
<reference evidence="1 2" key="1">
    <citation type="journal article" date="2020" name="Genomics">
        <title>Complete, high-quality genomes from long-read metagenomic sequencing of two wolf lichen thalli reveals enigmatic genome architecture.</title>
        <authorList>
            <person name="McKenzie S.K."/>
            <person name="Walston R.F."/>
            <person name="Allen J.L."/>
        </authorList>
    </citation>
    <scope>NUCLEOTIDE SEQUENCE [LARGE SCALE GENOMIC DNA]</scope>
    <source>
        <strain evidence="1">WasteWater1</strain>
    </source>
</reference>
<dbReference type="RefSeq" id="XP_037152838.1">
    <property type="nucleotide sequence ID" value="XM_037291403.1"/>
</dbReference>
<evidence type="ECO:0000313" key="1">
    <source>
        <dbReference type="EMBL" id="KAF6223621.1"/>
    </source>
</evidence>
<dbReference type="EMBL" id="JACCJB010000010">
    <property type="protein sequence ID" value="KAF6223621.1"/>
    <property type="molecule type" value="Genomic_DNA"/>
</dbReference>
<dbReference type="Proteomes" id="UP000593566">
    <property type="component" value="Unassembled WGS sequence"/>
</dbReference>
<accession>A0A8H6CI69</accession>
<dbReference type="GeneID" id="59328883"/>